<keyword evidence="3" id="KW-0812">Transmembrane</keyword>
<evidence type="ECO:0000256" key="6">
    <source>
        <dbReference type="RuleBase" id="RU363053"/>
    </source>
</evidence>
<evidence type="ECO:0000256" key="4">
    <source>
        <dbReference type="ARBA" id="ARBA00022989"/>
    </source>
</evidence>
<keyword evidence="8" id="KW-1185">Reference proteome</keyword>
<evidence type="ECO:0000256" key="3">
    <source>
        <dbReference type="ARBA" id="ARBA00022692"/>
    </source>
</evidence>
<organism evidence="7 8">
    <name type="scientific">Leucosporidium creatinivorum</name>
    <dbReference type="NCBI Taxonomy" id="106004"/>
    <lineage>
        <taxon>Eukaryota</taxon>
        <taxon>Fungi</taxon>
        <taxon>Dikarya</taxon>
        <taxon>Basidiomycota</taxon>
        <taxon>Pucciniomycotina</taxon>
        <taxon>Microbotryomycetes</taxon>
        <taxon>Leucosporidiales</taxon>
        <taxon>Leucosporidium</taxon>
    </lineage>
</organism>
<evidence type="ECO:0000256" key="2">
    <source>
        <dbReference type="ARBA" id="ARBA00006824"/>
    </source>
</evidence>
<dbReference type="InParanoid" id="A0A1Y2G0Q8"/>
<dbReference type="OrthoDB" id="860at2759"/>
<dbReference type="InterPro" id="IPR007248">
    <property type="entry name" value="Mpv17_PMP22"/>
</dbReference>
<evidence type="ECO:0000256" key="5">
    <source>
        <dbReference type="ARBA" id="ARBA00023136"/>
    </source>
</evidence>
<keyword evidence="5" id="KW-0472">Membrane</keyword>
<evidence type="ECO:0000313" key="7">
    <source>
        <dbReference type="EMBL" id="ORY90222.1"/>
    </source>
</evidence>
<evidence type="ECO:0000313" key="8">
    <source>
        <dbReference type="Proteomes" id="UP000193467"/>
    </source>
</evidence>
<accession>A0A1Y2G0Q8</accession>
<dbReference type="AlphaFoldDB" id="A0A1Y2G0Q8"/>
<dbReference type="PANTHER" id="PTHR11266">
    <property type="entry name" value="PEROXISOMAL MEMBRANE PROTEIN 2, PXMP2 MPV17"/>
    <property type="match status" value="1"/>
</dbReference>
<dbReference type="Proteomes" id="UP000193467">
    <property type="component" value="Unassembled WGS sequence"/>
</dbReference>
<proteinExistence type="inferred from homology"/>
<dbReference type="STRING" id="106004.A0A1Y2G0Q8"/>
<comment type="subcellular location">
    <subcellularLocation>
        <location evidence="1">Membrane</location>
        <topology evidence="1">Multi-pass membrane protein</topology>
    </subcellularLocation>
</comment>
<name>A0A1Y2G0Q8_9BASI</name>
<dbReference type="GO" id="GO:0005778">
    <property type="term" value="C:peroxisomal membrane"/>
    <property type="evidence" value="ECO:0007669"/>
    <property type="project" value="TreeGrafter"/>
</dbReference>
<evidence type="ECO:0000256" key="1">
    <source>
        <dbReference type="ARBA" id="ARBA00004141"/>
    </source>
</evidence>
<protein>
    <recommendedName>
        <fullName evidence="9">Integral membrane protein</fullName>
    </recommendedName>
</protein>
<sequence>MSVTVQPKQLNPLLAKYLASLATRPILTKSSTSAVLSFISEIVAGHLAGSPPPPLSAKQRTGIPPLDLLKQNQKALKLAAYGFFISAPMGHTLLNILQKVFAGKTSARAKILMILCSNIFISPIQQSVYISAMAVINGADSLAAVYKAWKMSFWPVMRFTWVVSTLSMAIAQRGLAPELWVPFFTTVGVTAGTYVNVQAKKKALALRAKAQAKAEAEKKDVVAKDD</sequence>
<evidence type="ECO:0008006" key="9">
    <source>
        <dbReference type="Google" id="ProtNLM"/>
    </source>
</evidence>
<comment type="similarity">
    <text evidence="2 6">Belongs to the peroxisomal membrane protein PXMP2/4 family.</text>
</comment>
<reference evidence="7 8" key="1">
    <citation type="submission" date="2016-07" db="EMBL/GenBank/DDBJ databases">
        <title>Pervasive Adenine N6-methylation of Active Genes in Fungi.</title>
        <authorList>
            <consortium name="DOE Joint Genome Institute"/>
            <person name="Mondo S.J."/>
            <person name="Dannebaum R.O."/>
            <person name="Kuo R.C."/>
            <person name="Labutti K."/>
            <person name="Haridas S."/>
            <person name="Kuo A."/>
            <person name="Salamov A."/>
            <person name="Ahrendt S.R."/>
            <person name="Lipzen A."/>
            <person name="Sullivan W."/>
            <person name="Andreopoulos W.B."/>
            <person name="Clum A."/>
            <person name="Lindquist E."/>
            <person name="Daum C."/>
            <person name="Ramamoorthy G.K."/>
            <person name="Gryganskyi A."/>
            <person name="Culley D."/>
            <person name="Magnuson J.K."/>
            <person name="James T.Y."/>
            <person name="O'Malley M.A."/>
            <person name="Stajich J.E."/>
            <person name="Spatafora J.W."/>
            <person name="Visel A."/>
            <person name="Grigoriev I.V."/>
        </authorList>
    </citation>
    <scope>NUCLEOTIDE SEQUENCE [LARGE SCALE GENOMIC DNA]</scope>
    <source>
        <strain evidence="7 8">62-1032</strain>
    </source>
</reference>
<dbReference type="PANTHER" id="PTHR11266:SF93">
    <property type="entry name" value="INTEGRAL MEMBRANE PROTEIN 25D9-6"/>
    <property type="match status" value="1"/>
</dbReference>
<comment type="caution">
    <text evidence="7">The sequence shown here is derived from an EMBL/GenBank/DDBJ whole genome shotgun (WGS) entry which is preliminary data.</text>
</comment>
<dbReference type="Pfam" id="PF04117">
    <property type="entry name" value="Mpv17_PMP22"/>
    <property type="match status" value="1"/>
</dbReference>
<gene>
    <name evidence="7" type="ORF">BCR35DRAFT_261594</name>
</gene>
<keyword evidence="4" id="KW-1133">Transmembrane helix</keyword>
<dbReference type="EMBL" id="MCGR01000004">
    <property type="protein sequence ID" value="ORY90222.1"/>
    <property type="molecule type" value="Genomic_DNA"/>
</dbReference>